<evidence type="ECO:0000313" key="2">
    <source>
        <dbReference type="EMBL" id="KGK33863.1"/>
    </source>
</evidence>
<reference evidence="3" key="1">
    <citation type="journal article" date="2014" name="Microb. Cell Fact.">
        <title>Exploiting Issatchenkia orientalis SD108 for succinic acid production.</title>
        <authorList>
            <person name="Xiao H."/>
            <person name="Shao Z."/>
            <person name="Jiang Y."/>
            <person name="Dole S."/>
            <person name="Zhao H."/>
        </authorList>
    </citation>
    <scope>NUCLEOTIDE SEQUENCE [LARGE SCALE GENOMIC DNA]</scope>
    <source>
        <strain evidence="3">SD108</strain>
    </source>
</reference>
<gene>
    <name evidence="2" type="ORF">JL09_g6606</name>
    <name evidence="1" type="ORF">JL09_g6611</name>
</gene>
<evidence type="ECO:0000313" key="3">
    <source>
        <dbReference type="Proteomes" id="UP000029867"/>
    </source>
</evidence>
<organism evidence="2 3">
    <name type="scientific">Pichia kudriavzevii</name>
    <name type="common">Yeast</name>
    <name type="synonym">Issatchenkia orientalis</name>
    <dbReference type="NCBI Taxonomy" id="4909"/>
    <lineage>
        <taxon>Eukaryota</taxon>
        <taxon>Fungi</taxon>
        <taxon>Dikarya</taxon>
        <taxon>Ascomycota</taxon>
        <taxon>Saccharomycotina</taxon>
        <taxon>Pichiomycetes</taxon>
        <taxon>Pichiales</taxon>
        <taxon>Pichiaceae</taxon>
        <taxon>Pichia</taxon>
    </lineage>
</organism>
<dbReference type="EMBL" id="JQFK01001861">
    <property type="protein sequence ID" value="KGK33700.1"/>
    <property type="molecule type" value="Genomic_DNA"/>
</dbReference>
<proteinExistence type="predicted"/>
<sequence length="26" mass="3162">MAFPQTFSIESLQGPEKLWYNFVWIE</sequence>
<name>A0A099NM68_PICKU</name>
<dbReference type="Proteomes" id="UP000029867">
    <property type="component" value="Unassembled WGS sequence"/>
</dbReference>
<dbReference type="HOGENOM" id="CLU_3417282_0_0_1"/>
<accession>A0A099NM68</accession>
<protein>
    <submittedName>
        <fullName evidence="2">Uncharacterized protein</fullName>
    </submittedName>
</protein>
<dbReference type="EMBL" id="JQFK01001856">
    <property type="protein sequence ID" value="KGK33863.1"/>
    <property type="molecule type" value="Genomic_DNA"/>
</dbReference>
<reference evidence="2" key="2">
    <citation type="submission" date="2014-08" db="EMBL/GenBank/DDBJ databases">
        <title>Exploiting Issatchenkia orientalis SD108 for Succinic Acid Production.</title>
        <authorList>
            <person name="Xiao H."/>
            <person name="Shao Z."/>
            <person name="Jiang Y."/>
            <person name="Dole S."/>
            <person name="Zhao H."/>
        </authorList>
    </citation>
    <scope>NUCLEOTIDE SEQUENCE [LARGE SCALE GENOMIC DNA]</scope>
    <source>
        <strain evidence="2">SD108</strain>
    </source>
</reference>
<evidence type="ECO:0000313" key="1">
    <source>
        <dbReference type="EMBL" id="KGK33700.1"/>
    </source>
</evidence>
<dbReference type="AlphaFoldDB" id="A0A099NM68"/>
<comment type="caution">
    <text evidence="2">The sequence shown here is derived from an EMBL/GenBank/DDBJ whole genome shotgun (WGS) entry which is preliminary data.</text>
</comment>